<proteinExistence type="predicted"/>
<sequence length="95" mass="11245">MTCLRQADQWPLLSLSRLHLIKRALPASCQQSQSNNNRKEPLRNRNFLTKFLLQKSYHSSSNSSSSSCHKCRLPSRQNLWRESIRKQRRRPPRCP</sequence>
<keyword evidence="1" id="KW-1185">Reference proteome</keyword>
<organism evidence="1 2">
    <name type="scientific">Macrostomum lignano</name>
    <dbReference type="NCBI Taxonomy" id="282301"/>
    <lineage>
        <taxon>Eukaryota</taxon>
        <taxon>Metazoa</taxon>
        <taxon>Spiralia</taxon>
        <taxon>Lophotrochozoa</taxon>
        <taxon>Platyhelminthes</taxon>
        <taxon>Rhabditophora</taxon>
        <taxon>Macrostomorpha</taxon>
        <taxon>Macrostomida</taxon>
        <taxon>Macrostomidae</taxon>
        <taxon>Macrostomum</taxon>
    </lineage>
</organism>
<evidence type="ECO:0000313" key="2">
    <source>
        <dbReference type="WBParaSite" id="maker-unitig_45090-snap-gene-0.1-mRNA-1"/>
    </source>
</evidence>
<protein>
    <submittedName>
        <fullName evidence="2">Secreted protein</fullName>
    </submittedName>
</protein>
<dbReference type="WBParaSite" id="maker-unitig_45090-snap-gene-0.1-mRNA-1">
    <property type="protein sequence ID" value="maker-unitig_45090-snap-gene-0.1-mRNA-1"/>
    <property type="gene ID" value="maker-unitig_45090-snap-gene-0.1"/>
</dbReference>
<dbReference type="AlphaFoldDB" id="A0A1I8FRU9"/>
<name>A0A1I8FRU9_9PLAT</name>
<reference evidence="2" key="1">
    <citation type="submission" date="2016-11" db="UniProtKB">
        <authorList>
            <consortium name="WormBaseParasite"/>
        </authorList>
    </citation>
    <scope>IDENTIFICATION</scope>
</reference>
<accession>A0A1I8FRU9</accession>
<evidence type="ECO:0000313" key="1">
    <source>
        <dbReference type="Proteomes" id="UP000095280"/>
    </source>
</evidence>
<dbReference type="Proteomes" id="UP000095280">
    <property type="component" value="Unplaced"/>
</dbReference>